<dbReference type="Pfam" id="PF13450">
    <property type="entry name" value="NAD_binding_8"/>
    <property type="match status" value="1"/>
</dbReference>
<comment type="caution">
    <text evidence="1">The sequence shown here is derived from an EMBL/GenBank/DDBJ whole genome shotgun (WGS) entry which is preliminary data.</text>
</comment>
<protein>
    <submittedName>
        <fullName evidence="1">Uncharacterized protein</fullName>
    </submittedName>
</protein>
<keyword evidence="2" id="KW-1185">Reference proteome</keyword>
<dbReference type="Gene3D" id="3.50.50.60">
    <property type="entry name" value="FAD/NAD(P)-binding domain"/>
    <property type="match status" value="1"/>
</dbReference>
<dbReference type="InterPro" id="IPR036188">
    <property type="entry name" value="FAD/NAD-bd_sf"/>
</dbReference>
<reference evidence="1 2" key="1">
    <citation type="submission" date="2010-04" db="EMBL/GenBank/DDBJ databases">
        <authorList>
            <person name="Muzny D."/>
            <person name="Qin X."/>
            <person name="Deng J."/>
            <person name="Jiang H."/>
            <person name="Liu Y."/>
            <person name="Qu J."/>
            <person name="Song X.-Z."/>
            <person name="Zhang L."/>
            <person name="Thornton R."/>
            <person name="Coyle M."/>
            <person name="Francisco L."/>
            <person name="Jackson L."/>
            <person name="Javaid M."/>
            <person name="Korchina V."/>
            <person name="Kovar C."/>
            <person name="Mata R."/>
            <person name="Mathew T."/>
            <person name="Ngo R."/>
            <person name="Nguyen L."/>
            <person name="Nguyen N."/>
            <person name="Okwuonu G."/>
            <person name="Ongeri F."/>
            <person name="Pham C."/>
            <person name="Simmons D."/>
            <person name="Wilczek-Boney K."/>
            <person name="Hale W."/>
            <person name="Jakkamsetti A."/>
            <person name="Pham P."/>
            <person name="Ruth R."/>
            <person name="San Lucas F."/>
            <person name="Warren J."/>
            <person name="Zhang J."/>
            <person name="Zhao Z."/>
            <person name="Zhou C."/>
            <person name="Zhu D."/>
            <person name="Lee S."/>
            <person name="Bess C."/>
            <person name="Blankenburg K."/>
            <person name="Forbes L."/>
            <person name="Fu Q."/>
            <person name="Gubbala S."/>
            <person name="Hirani K."/>
            <person name="Jayaseelan J.C."/>
            <person name="Lara F."/>
            <person name="Munidasa M."/>
            <person name="Palculict T."/>
            <person name="Patil S."/>
            <person name="Pu L.-L."/>
            <person name="Saada N."/>
            <person name="Tang L."/>
            <person name="Weissenberger G."/>
            <person name="Zhu Y."/>
            <person name="Hemphill L."/>
            <person name="Shang Y."/>
            <person name="Youmans B."/>
            <person name="Ayvaz T."/>
            <person name="Ross M."/>
            <person name="Santibanez J."/>
            <person name="Aqrawi P."/>
            <person name="Gross S."/>
            <person name="Joshi V."/>
            <person name="Fowler G."/>
            <person name="Nazareth L."/>
            <person name="Reid J."/>
            <person name="Worley K."/>
            <person name="Petrosino J."/>
            <person name="Highlander S."/>
            <person name="Gibbs R."/>
            <person name="Gibbs R."/>
        </authorList>
    </citation>
    <scope>NUCLEOTIDE SEQUENCE [LARGE SCALE GENOMIC DNA]</scope>
    <source>
        <strain evidence="1 2">ATCC 11563</strain>
    </source>
</reference>
<dbReference type="PANTHER" id="PTHR43734">
    <property type="entry name" value="PHYTOENE DESATURASE"/>
    <property type="match status" value="1"/>
</dbReference>
<sequence>MISHTLNGNLLLINLSSDKIIKWIYKKGTNNMTAKERIAIIGAGIGGLSAAIRLQHAGYQVEIFGKNLSGKLDVYTFDLGPTIVMWLQAYRELLTITGRGPEDYSPT</sequence>
<name>A0ABP2IAY0_AERVM</name>
<organism evidence="1 2">
    <name type="scientific">Aerococcus viridans (strain ATCC 11563 / DSM 20340 / CCUG 4311 / JCM 20461 / NBRC 12219 / NCTC 8251 / M1)</name>
    <dbReference type="NCBI Taxonomy" id="655812"/>
    <lineage>
        <taxon>Bacteria</taxon>
        <taxon>Bacillati</taxon>
        <taxon>Bacillota</taxon>
        <taxon>Bacilli</taxon>
        <taxon>Lactobacillales</taxon>
        <taxon>Aerococcaceae</taxon>
        <taxon>Aerococcus</taxon>
    </lineage>
</organism>
<gene>
    <name evidence="1" type="ORF">HMPREF0061_1571</name>
</gene>
<proteinExistence type="predicted"/>
<accession>A0ABP2IAY0</accession>
<dbReference type="Proteomes" id="UP000003764">
    <property type="component" value="Unassembled WGS sequence"/>
</dbReference>
<evidence type="ECO:0000313" key="1">
    <source>
        <dbReference type="EMBL" id="EFG49073.1"/>
    </source>
</evidence>
<dbReference type="SUPFAM" id="SSF51905">
    <property type="entry name" value="FAD/NAD(P)-binding domain"/>
    <property type="match status" value="1"/>
</dbReference>
<dbReference type="PANTHER" id="PTHR43734:SF1">
    <property type="entry name" value="PHYTOENE DESATURASE"/>
    <property type="match status" value="1"/>
</dbReference>
<evidence type="ECO:0000313" key="2">
    <source>
        <dbReference type="Proteomes" id="UP000003764"/>
    </source>
</evidence>
<dbReference type="EMBL" id="ADNT01000097">
    <property type="protein sequence ID" value="EFG49073.1"/>
    <property type="molecule type" value="Genomic_DNA"/>
</dbReference>